<evidence type="ECO:0000313" key="3">
    <source>
        <dbReference type="Proteomes" id="UP000505355"/>
    </source>
</evidence>
<evidence type="ECO:0008006" key="4">
    <source>
        <dbReference type="Google" id="ProtNLM"/>
    </source>
</evidence>
<organism evidence="2 3">
    <name type="scientific">Mucilaginibacter mali</name>
    <dbReference type="NCBI Taxonomy" id="2740462"/>
    <lineage>
        <taxon>Bacteria</taxon>
        <taxon>Pseudomonadati</taxon>
        <taxon>Bacteroidota</taxon>
        <taxon>Sphingobacteriia</taxon>
        <taxon>Sphingobacteriales</taxon>
        <taxon>Sphingobacteriaceae</taxon>
        <taxon>Mucilaginibacter</taxon>
    </lineage>
</organism>
<accession>A0A7D4QXB0</accession>
<reference evidence="2 3" key="1">
    <citation type="submission" date="2020-05" db="EMBL/GenBank/DDBJ databases">
        <title>Mucilaginibacter mali sp. nov.</title>
        <authorList>
            <person name="Kim H.S."/>
            <person name="Lee K.C."/>
            <person name="Suh M.K."/>
            <person name="Kim J.-S."/>
            <person name="Han K.-I."/>
            <person name="Eom M.K."/>
            <person name="Shin Y.K."/>
            <person name="Lee J.-S."/>
        </authorList>
    </citation>
    <scope>NUCLEOTIDE SEQUENCE [LARGE SCALE GENOMIC DNA]</scope>
    <source>
        <strain evidence="2 3">G2-14</strain>
    </source>
</reference>
<evidence type="ECO:0000256" key="1">
    <source>
        <dbReference type="SAM" id="Phobius"/>
    </source>
</evidence>
<sequence>MPELLTYRKFNDLALANNLAEILAAHHIEYVLEESPDLFNPSFATRTEMSREYWVKISSDDFDRANQVIEAYEGRYADEADLDHYLFGFDDDELMEIINKPDEWSAFDYALAKKILKERGVVIDAAREKEIGEKRMQELKKPEHSEHFWVMVGYFFALFGGVLGFFIGWHLWKSKKTLPNGEQVFVYSPGDRNSGKWIFYLSVVGLIAATYKLYILAPPY</sequence>
<protein>
    <recommendedName>
        <fullName evidence="4">DUF2007 domain-containing protein</fullName>
    </recommendedName>
</protein>
<dbReference type="AlphaFoldDB" id="A0A7D4QXB0"/>
<keyword evidence="3" id="KW-1185">Reference proteome</keyword>
<evidence type="ECO:0000313" key="2">
    <source>
        <dbReference type="EMBL" id="QKJ32689.1"/>
    </source>
</evidence>
<keyword evidence="1" id="KW-1133">Transmembrane helix</keyword>
<name>A0A7D4QXB0_9SPHI</name>
<dbReference type="Proteomes" id="UP000505355">
    <property type="component" value="Chromosome"/>
</dbReference>
<dbReference type="KEGG" id="mmab:HQ865_23985"/>
<feature type="transmembrane region" description="Helical" evidence="1">
    <location>
        <begin position="197"/>
        <end position="217"/>
    </location>
</feature>
<keyword evidence="1" id="KW-0812">Transmembrane</keyword>
<dbReference type="RefSeq" id="WP_173417336.1">
    <property type="nucleotide sequence ID" value="NZ_CP054139.1"/>
</dbReference>
<keyword evidence="1" id="KW-0472">Membrane</keyword>
<dbReference type="EMBL" id="CP054139">
    <property type="protein sequence ID" value="QKJ32689.1"/>
    <property type="molecule type" value="Genomic_DNA"/>
</dbReference>
<feature type="transmembrane region" description="Helical" evidence="1">
    <location>
        <begin position="148"/>
        <end position="172"/>
    </location>
</feature>
<gene>
    <name evidence="2" type="ORF">HQ865_23985</name>
</gene>
<proteinExistence type="predicted"/>